<evidence type="ECO:0000313" key="1">
    <source>
        <dbReference type="EMBL" id="KAH9778017.1"/>
    </source>
</evidence>
<reference evidence="2" key="1">
    <citation type="journal article" date="2023" name="Hortic. Res.">
        <title>A chromosome-level phased genome enabling allele-level studies in sweet orange: a case study on citrus Huanglongbing tolerance.</title>
        <authorList>
            <person name="Wu B."/>
            <person name="Yu Q."/>
            <person name="Deng Z."/>
            <person name="Duan Y."/>
            <person name="Luo F."/>
            <person name="Gmitter F. Jr."/>
        </authorList>
    </citation>
    <scope>NUCLEOTIDE SEQUENCE [LARGE SCALE GENOMIC DNA]</scope>
    <source>
        <strain evidence="2">cv. Valencia</strain>
    </source>
</reference>
<accession>A0ACB8LX52</accession>
<proteinExistence type="predicted"/>
<comment type="caution">
    <text evidence="1">The sequence shown here is derived from an EMBL/GenBank/DDBJ whole genome shotgun (WGS) entry which is preliminary data.</text>
</comment>
<gene>
    <name evidence="1" type="ORF">KPL71_007211</name>
</gene>
<protein>
    <submittedName>
        <fullName evidence="1">SCAPER N domain-containing protein</fullName>
    </submittedName>
</protein>
<name>A0ACB8LX52_CITSI</name>
<organism evidence="1 2">
    <name type="scientific">Citrus sinensis</name>
    <name type="common">Sweet orange</name>
    <name type="synonym">Citrus aurantium var. sinensis</name>
    <dbReference type="NCBI Taxonomy" id="2711"/>
    <lineage>
        <taxon>Eukaryota</taxon>
        <taxon>Viridiplantae</taxon>
        <taxon>Streptophyta</taxon>
        <taxon>Embryophyta</taxon>
        <taxon>Tracheophyta</taxon>
        <taxon>Spermatophyta</taxon>
        <taxon>Magnoliopsida</taxon>
        <taxon>eudicotyledons</taxon>
        <taxon>Gunneridae</taxon>
        <taxon>Pentapetalae</taxon>
        <taxon>rosids</taxon>
        <taxon>malvids</taxon>
        <taxon>Sapindales</taxon>
        <taxon>Rutaceae</taxon>
        <taxon>Aurantioideae</taxon>
        <taxon>Citrus</taxon>
    </lineage>
</organism>
<evidence type="ECO:0000313" key="2">
    <source>
        <dbReference type="Proteomes" id="UP000829398"/>
    </source>
</evidence>
<sequence length="1638" mass="181853">MENSGGEAVDDQGSGWFEVKKVGGSFGIHSEGAAENSSTTSNKDKKGTNFLDNSVVKQVSDSQKSPQLFVASSNGGNVDIQITALKDKPGVVQKIKWGDLEDDAPELLRGNSVGAEIKFGDIGHDNLVACRKHENNQDLASCISSCKIIQENQFTTKPGNVDSYAHKTNSLSGKDHISEGNYEEADKISSEDVGILIANEKVMNADDDASSSKEVHIEDTKPVNNDHLIANEELQVPVIASEVDEPKTSEIAVVDEGSRGVTGQGSESCIPEQNGPEISGDLSCTTSVDKDCSSLCATVQDDLSRAQSLTALGEDDSSESKERFRQRLWCFLFENLNRAVDELYLLCELECDLEQMKEAILVLEEAASDFKELTTRVEEFEIVKKSSSQSIDGAPITLKTDHRRPHALSWEVRRMTNSPHKAEILSSSLEAFKKIQQERASLCAANNAKFLGLDCSNCHHTSDDNSKEAAIISDVTQNGKDSVMNPRKQTVPTPGNTGGEKRNFESGRSSKGISVQNGSDPSRYPSSLNLNSSRLPPKDTSAASGSGKSKREHLGSETDKLLSKKEKILAEIVTDKNFKSTDPLKRQIALTEKDKEKRNAASWKSMDAWKEKRNWEDILSSPFRVSSRISHSPGMSRKSAERARILHDKLMTPEKKKKTALDLKKEAAEKHARAMRIRSELENERVQKLQRTSEKLNRVNEWQAVRTMKLREDMYARHQRSELRHEAFLAQVVRRAGDESSKVNEVRFITSLNEENKKLILRQKLHDSELRRAEKLQVLRTKQKEDIAREEAVLERRKLIEAEKLQRLAETQKKKEEAQVRREEERKASSAAREARAIEQLRRKEERAKAQQEEAELLAQKLAEKLSESEQRRKFYLEQIRERASMDFRDQSSPLLRRSINKEGQGRSTPINNNDDCQSSVVTGAGVSNLATGNVSLQHSLKRRIKRIRQRLMALKYEFPEPPVGSENAGIGYRTAVATARAKIGRWLQELQKLRQARKGAASIGLITAEMIKFLEGKDPELQASRQAGLLDFIASALPASHTSKPEACQVMIHLLKLLRVVLSVPSNRSYFLAQNLLPPIIPMLSAALENYIKITASLNAPCSTSSSSSKVSVENFESITEVLDGFLWTVATIFGHISSDEQQLQMRDGLLELLIAYQVIHRLRDLFALYDRPQVEGSPFPSSILLSISLLLVLTSSSGIVSSINWEPSPIETVAVNDSPEMKLAVSVETGYGSINNTSGDMIVPLADVPEESPLDESCKVKDSGPIGNDSEKKMNNSSVGLIDTDREKTDGIDESQRTVTQGKDEKHLADMVAVQKNEKMLNLKQPVAFLLSAISETGLVSLPSLLTSVLLQANNRLSSEQALYVLPSNFEEAATGVLKVLNNLALLDIMFLQRMLARPDLKMEFFHLMSFLLSHCTNKWKVANDQVGLLLSESLLLLGYFALFHPGNQAVLRWGHSPTILHKVCDLPFVFFSDPGLMPILAGTLVAACYGCEQNKGVVQQELSMDMLLSLLKSCRNVLPVTQPNSTLENLSVDDSSECNQQSSESRKSQGDSFLKSSRYNGKSARLSLGKGSALGNSMRIGKMRNQRDSKGTKTCEDMTPKRNPQTLMLHSRFPSRFIDKAEQFFSAEITNDLSC</sequence>
<dbReference type="Proteomes" id="UP000829398">
    <property type="component" value="Chromosome 3"/>
</dbReference>
<dbReference type="EMBL" id="CM039172">
    <property type="protein sequence ID" value="KAH9778017.1"/>
    <property type="molecule type" value="Genomic_DNA"/>
</dbReference>
<keyword evidence="2" id="KW-1185">Reference proteome</keyword>